<keyword evidence="6 10" id="KW-0051">Antiviral defense</keyword>
<protein>
    <recommendedName>
        <fullName evidence="10">CRISPR-associated endonuclease Cas1</fullName>
        <ecNumber evidence="10">3.1.-.-</ecNumber>
    </recommendedName>
</protein>
<evidence type="ECO:0000313" key="12">
    <source>
        <dbReference type="Proteomes" id="UP000050833"/>
    </source>
</evidence>
<keyword evidence="2 10" id="KW-0479">Metal-binding</keyword>
<evidence type="ECO:0000256" key="1">
    <source>
        <dbReference type="ARBA" id="ARBA00022722"/>
    </source>
</evidence>
<keyword evidence="8 10" id="KW-0464">Manganese</keyword>
<comment type="subunit">
    <text evidence="9 10">Homodimer, forms a heterotetramer with a Cas2 homodimer.</text>
</comment>
<dbReference type="PANTHER" id="PTHR34353:SF2">
    <property type="entry name" value="CRISPR-ASSOCIATED ENDONUCLEASE CAS1 1"/>
    <property type="match status" value="1"/>
</dbReference>
<dbReference type="HAMAP" id="MF_01470">
    <property type="entry name" value="Cas1"/>
    <property type="match status" value="1"/>
</dbReference>
<feature type="binding site" evidence="10">
    <location>
        <position position="222"/>
    </location>
    <ligand>
        <name>Mn(2+)</name>
        <dbReference type="ChEBI" id="CHEBI:29035"/>
    </ligand>
</feature>
<evidence type="ECO:0000256" key="3">
    <source>
        <dbReference type="ARBA" id="ARBA00022759"/>
    </source>
</evidence>
<comment type="similarity">
    <text evidence="10">Belongs to the CRISPR-associated endonuclease Cas1 family.</text>
</comment>
<dbReference type="GO" id="GO:0051607">
    <property type="term" value="P:defense response to virus"/>
    <property type="evidence" value="ECO:0007669"/>
    <property type="project" value="UniProtKB-UniRule"/>
</dbReference>
<dbReference type="InterPro" id="IPR042206">
    <property type="entry name" value="CRISPR-assoc_Cas1_C"/>
</dbReference>
<dbReference type="RefSeq" id="WP_055946818.1">
    <property type="nucleotide sequence ID" value="NZ_JAQDCV010000015.1"/>
</dbReference>
<gene>
    <name evidence="10" type="primary">cas1</name>
    <name evidence="11" type="ORF">APZ18_15470</name>
</gene>
<dbReference type="NCBIfam" id="TIGR00287">
    <property type="entry name" value="cas1"/>
    <property type="match status" value="1"/>
</dbReference>
<dbReference type="GO" id="GO:0003677">
    <property type="term" value="F:DNA binding"/>
    <property type="evidence" value="ECO:0007669"/>
    <property type="project" value="UniProtKB-KW"/>
</dbReference>
<keyword evidence="7 10" id="KW-0238">DNA-binding</keyword>
<evidence type="ECO:0000256" key="2">
    <source>
        <dbReference type="ARBA" id="ARBA00022723"/>
    </source>
</evidence>
<dbReference type="GO" id="GO:0043571">
    <property type="term" value="P:maintenance of CRISPR repeat elements"/>
    <property type="evidence" value="ECO:0007669"/>
    <property type="project" value="UniProtKB-UniRule"/>
</dbReference>
<evidence type="ECO:0000256" key="10">
    <source>
        <dbReference type="HAMAP-Rule" id="MF_01470"/>
    </source>
</evidence>
<feature type="binding site" evidence="10">
    <location>
        <position position="157"/>
    </location>
    <ligand>
        <name>Mn(2+)</name>
        <dbReference type="ChEBI" id="CHEBI:29035"/>
    </ligand>
</feature>
<evidence type="ECO:0000256" key="9">
    <source>
        <dbReference type="ARBA" id="ARBA00038592"/>
    </source>
</evidence>
<keyword evidence="4 10" id="KW-0378">Hydrolase</keyword>
<feature type="binding site" evidence="10">
    <location>
        <position position="237"/>
    </location>
    <ligand>
        <name>Mn(2+)</name>
        <dbReference type="ChEBI" id="CHEBI:29035"/>
    </ligand>
</feature>
<dbReference type="AlphaFoldDB" id="A0AAW3JMZ1"/>
<comment type="function">
    <text evidence="10">CRISPR (clustered regularly interspaced short palindromic repeat), is an adaptive immune system that provides protection against mobile genetic elements (viruses, transposable elements and conjugative plasmids). CRISPR clusters contain spacers, sequences complementary to antecedent mobile elements, and target invading nucleic acids. CRISPR clusters are transcribed and processed into CRISPR RNA (crRNA). Acts as a dsDNA endonuclease. Involved in the integration of spacer DNA into the CRISPR cassette.</text>
</comment>
<proteinExistence type="inferred from homology"/>
<dbReference type="PANTHER" id="PTHR34353">
    <property type="entry name" value="CRISPR-ASSOCIATED ENDONUCLEASE CAS1 1"/>
    <property type="match status" value="1"/>
</dbReference>
<reference evidence="11 12" key="1">
    <citation type="submission" date="2015-10" db="EMBL/GenBank/DDBJ databases">
        <title>Butyribacter intestini gen. nov., sp. nov., a butyric acid-producing bacterium of the family Lachnospiraceae isolated from the human faeces.</title>
        <authorList>
            <person name="Zou Y."/>
            <person name="Xue W."/>
            <person name="Luo G."/>
            <person name="Lv M."/>
        </authorList>
    </citation>
    <scope>NUCLEOTIDE SEQUENCE [LARGE SCALE GENOMIC DNA]</scope>
    <source>
        <strain evidence="11 12">TF01-11</strain>
    </source>
</reference>
<keyword evidence="1 10" id="KW-0540">Nuclease</keyword>
<evidence type="ECO:0000256" key="5">
    <source>
        <dbReference type="ARBA" id="ARBA00022842"/>
    </source>
</evidence>
<dbReference type="Gene3D" id="3.100.10.20">
    <property type="entry name" value="CRISPR-associated endonuclease Cas1, N-terminal domain"/>
    <property type="match status" value="1"/>
</dbReference>
<evidence type="ECO:0000313" key="11">
    <source>
        <dbReference type="EMBL" id="KQC84000.1"/>
    </source>
</evidence>
<evidence type="ECO:0000256" key="8">
    <source>
        <dbReference type="ARBA" id="ARBA00023211"/>
    </source>
</evidence>
<dbReference type="GO" id="GO:0004519">
    <property type="term" value="F:endonuclease activity"/>
    <property type="evidence" value="ECO:0007669"/>
    <property type="project" value="UniProtKB-UniRule"/>
</dbReference>
<name>A0AAW3JMZ1_9FIRM</name>
<keyword evidence="12" id="KW-1185">Reference proteome</keyword>
<comment type="cofactor">
    <cofactor evidence="10">
        <name>Mg(2+)</name>
        <dbReference type="ChEBI" id="CHEBI:18420"/>
    </cofactor>
    <cofactor evidence="10">
        <name>Mn(2+)</name>
        <dbReference type="ChEBI" id="CHEBI:29035"/>
    </cofactor>
</comment>
<keyword evidence="5 10" id="KW-0460">Magnesium</keyword>
<evidence type="ECO:0000256" key="6">
    <source>
        <dbReference type="ARBA" id="ARBA00023118"/>
    </source>
</evidence>
<dbReference type="Pfam" id="PF01867">
    <property type="entry name" value="Cas_Cas1"/>
    <property type="match status" value="1"/>
</dbReference>
<organism evidence="11 12">
    <name type="scientific">Butyribacter intestini</name>
    <dbReference type="NCBI Taxonomy" id="1703332"/>
    <lineage>
        <taxon>Bacteria</taxon>
        <taxon>Bacillati</taxon>
        <taxon>Bacillota</taxon>
        <taxon>Clostridia</taxon>
        <taxon>Lachnospirales</taxon>
        <taxon>Lachnospiraceae</taxon>
        <taxon>Butyribacter</taxon>
    </lineage>
</organism>
<dbReference type="EMBL" id="LLKB01000009">
    <property type="protein sequence ID" value="KQC84000.1"/>
    <property type="molecule type" value="Genomic_DNA"/>
</dbReference>
<keyword evidence="3 10" id="KW-0255">Endonuclease</keyword>
<evidence type="ECO:0000256" key="4">
    <source>
        <dbReference type="ARBA" id="ARBA00022801"/>
    </source>
</evidence>
<dbReference type="Gene3D" id="1.20.120.920">
    <property type="entry name" value="CRISPR-associated endonuclease Cas1, C-terminal domain"/>
    <property type="match status" value="1"/>
</dbReference>
<dbReference type="GO" id="GO:0016787">
    <property type="term" value="F:hydrolase activity"/>
    <property type="evidence" value="ECO:0007669"/>
    <property type="project" value="UniProtKB-KW"/>
</dbReference>
<comment type="caution">
    <text evidence="11">The sequence shown here is derived from an EMBL/GenBank/DDBJ whole genome shotgun (WGS) entry which is preliminary data.</text>
</comment>
<dbReference type="InterPro" id="IPR050646">
    <property type="entry name" value="Cas1"/>
</dbReference>
<sequence>MAVIYVKEQGALIQKRSERIIVSKNSKTLLELSKDNIEDIAVVGNVQVTTQVLQMLMQSGIDVSYFSYSGKYLGHTAAESSKNIFLRFEQYELYHDENRRLAFAKNIVWNKVQNQIDLIKNYRWSGEYDWKPDVEQMLYIREKLKGDITGNQILGIEGKCSNIYFGAFGKMFKCKCQFNGRNRRPPKDPINVIISLGYTLLTKEICSALDAESFEPYLGFLHGIRYGRKSLALDIIEEFRQPVVDRLAIRFFRLYI</sequence>
<dbReference type="InterPro" id="IPR002729">
    <property type="entry name" value="CRISPR-assoc_Cas1"/>
</dbReference>
<dbReference type="EC" id="3.1.-.-" evidence="10"/>
<dbReference type="CDD" id="cd09634">
    <property type="entry name" value="Cas1_I-II-III"/>
    <property type="match status" value="1"/>
</dbReference>
<accession>A0AAW3JMZ1</accession>
<dbReference type="Proteomes" id="UP000050833">
    <property type="component" value="Unassembled WGS sequence"/>
</dbReference>
<dbReference type="GO" id="GO:0046872">
    <property type="term" value="F:metal ion binding"/>
    <property type="evidence" value="ECO:0007669"/>
    <property type="project" value="UniProtKB-UniRule"/>
</dbReference>
<dbReference type="InterPro" id="IPR042211">
    <property type="entry name" value="CRISPR-assoc_Cas1_N"/>
</dbReference>
<evidence type="ECO:0000256" key="7">
    <source>
        <dbReference type="ARBA" id="ARBA00023125"/>
    </source>
</evidence>